<reference evidence="3" key="2">
    <citation type="submission" date="2023-11" db="UniProtKB">
        <authorList>
            <consortium name="WormBaseParasite"/>
        </authorList>
    </citation>
    <scope>IDENTIFICATION</scope>
</reference>
<protein>
    <submittedName>
        <fullName evidence="3">Uncharacterized protein</fullName>
    </submittedName>
</protein>
<reference evidence="2" key="1">
    <citation type="submission" date="2022-06" db="EMBL/GenBank/DDBJ databases">
        <authorList>
            <person name="Berger JAMES D."/>
            <person name="Berger JAMES D."/>
        </authorList>
    </citation>
    <scope>NUCLEOTIDE SEQUENCE [LARGE SCALE GENOMIC DNA]</scope>
</reference>
<feature type="region of interest" description="Disordered" evidence="1">
    <location>
        <begin position="1"/>
        <end position="46"/>
    </location>
</feature>
<name>A0AA85JX00_TRIRE</name>
<evidence type="ECO:0000313" key="3">
    <source>
        <dbReference type="WBParaSite" id="TREG1_51850.1"/>
    </source>
</evidence>
<dbReference type="WBParaSite" id="TREG1_51850.1">
    <property type="protein sequence ID" value="TREG1_51850.1"/>
    <property type="gene ID" value="TREG1_51850"/>
</dbReference>
<organism evidence="2 3">
    <name type="scientific">Trichobilharzia regenti</name>
    <name type="common">Nasal bird schistosome</name>
    <dbReference type="NCBI Taxonomy" id="157069"/>
    <lineage>
        <taxon>Eukaryota</taxon>
        <taxon>Metazoa</taxon>
        <taxon>Spiralia</taxon>
        <taxon>Lophotrochozoa</taxon>
        <taxon>Platyhelminthes</taxon>
        <taxon>Trematoda</taxon>
        <taxon>Digenea</taxon>
        <taxon>Strigeidida</taxon>
        <taxon>Schistosomatoidea</taxon>
        <taxon>Schistosomatidae</taxon>
        <taxon>Trichobilharzia</taxon>
    </lineage>
</organism>
<accession>A0AA85JX00</accession>
<dbReference type="Proteomes" id="UP000050795">
    <property type="component" value="Unassembled WGS sequence"/>
</dbReference>
<dbReference type="AlphaFoldDB" id="A0AA85JX00"/>
<proteinExistence type="predicted"/>
<evidence type="ECO:0000256" key="1">
    <source>
        <dbReference type="SAM" id="MobiDB-lite"/>
    </source>
</evidence>
<evidence type="ECO:0000313" key="2">
    <source>
        <dbReference type="Proteomes" id="UP000050795"/>
    </source>
</evidence>
<sequence>MSYQPKRESRTSVVENSHKGYQQMSNDSNDISGDQASKDSSSLPKYYPKDHEVTRWLINQMRCRNGLHHLVNLINIQPSLLSAYFEVYDQPEMYIDAKTGPGMPAYGIKTVLYLTPLAIAIYLRLKSVLHLLLKSSGTRIHARARNEVDVNAICYVRRMKPRPGPFVSDEYSTTQPAIIAIRREFFPAISLLMTSNFNPQSPVYIIEKLGTSRETTCWFVDILDFCIKLLNNRPGLDVISFIQCINCCVSTYNNYSNIQCFYNPCVYDVKQIDDTTDKDESNRYIWCSVFRRLLRKGVNRSYSNCGNRLISLLEYISEVGFFRQNFMPKGIIKYDPELLTSRHYISIGFKKITPEMINNLSGSEKDNAVAFIGADRDVCLYLLTLWLERVRSRCLDRQTQRLFRLLTTSLAETELLHDFLFPPENIDMNTTLYPYWLSMNLTMKQSSEQYLLSLDCLEEDTNEIISELEPPQLNEIRSEIGILAHSMNLIDYSEKLYPSNNYRKLTKTLPINGAFGDVAIATTGLHESNSAYLQKTNLTRSKFLTCLPGKLYEESIIKIDENKNKSNNNNTIRTGCLLGHYSNLLLSSTSHNPWTISGLIKIR</sequence>
<feature type="compositionally biased region" description="Basic and acidic residues" evidence="1">
    <location>
        <begin position="1"/>
        <end position="10"/>
    </location>
</feature>
<feature type="compositionally biased region" description="Polar residues" evidence="1">
    <location>
        <begin position="11"/>
        <end position="43"/>
    </location>
</feature>
<keyword evidence="2" id="KW-1185">Reference proteome</keyword>